<comment type="caution">
    <text evidence="1">The sequence shown here is derived from an EMBL/GenBank/DDBJ whole genome shotgun (WGS) entry which is preliminary data.</text>
</comment>
<sequence>MNEFGERTSSHCNNEECKITCNKRVSLLQQSMRSNSCVTKKSLDGLRILLAEDTPVLQRVASIMLEKLGARVLAVGDGLQAVKALNCEVDSEGTESGQHSSNEKRISLAKMQFQSFYLVPMDSQILKMDGYRATKIIRKSEDGTGMHIPIVALTAHGMSSDEAKCMEVGMNAYLTKPIDYELMVSTIMSLTRRKDSMDEE</sequence>
<gene>
    <name evidence="1" type="ORF">MLD38_004719</name>
</gene>
<name>A0ACB9S631_9MYRT</name>
<keyword evidence="2" id="KW-1185">Reference proteome</keyword>
<evidence type="ECO:0000313" key="2">
    <source>
        <dbReference type="Proteomes" id="UP001057402"/>
    </source>
</evidence>
<evidence type="ECO:0000313" key="1">
    <source>
        <dbReference type="EMBL" id="KAI4386820.1"/>
    </source>
</evidence>
<proteinExistence type="predicted"/>
<dbReference type="Proteomes" id="UP001057402">
    <property type="component" value="Chromosome 2"/>
</dbReference>
<dbReference type="EMBL" id="CM042881">
    <property type="protein sequence ID" value="KAI4386820.1"/>
    <property type="molecule type" value="Genomic_DNA"/>
</dbReference>
<reference evidence="2" key="1">
    <citation type="journal article" date="2023" name="Front. Plant Sci.">
        <title>Chromosomal-level genome assembly of Melastoma candidum provides insights into trichome evolution.</title>
        <authorList>
            <person name="Zhong Y."/>
            <person name="Wu W."/>
            <person name="Sun C."/>
            <person name="Zou P."/>
            <person name="Liu Y."/>
            <person name="Dai S."/>
            <person name="Zhou R."/>
        </authorList>
    </citation>
    <scope>NUCLEOTIDE SEQUENCE [LARGE SCALE GENOMIC DNA]</scope>
</reference>
<organism evidence="1 2">
    <name type="scientific">Melastoma candidum</name>
    <dbReference type="NCBI Taxonomy" id="119954"/>
    <lineage>
        <taxon>Eukaryota</taxon>
        <taxon>Viridiplantae</taxon>
        <taxon>Streptophyta</taxon>
        <taxon>Embryophyta</taxon>
        <taxon>Tracheophyta</taxon>
        <taxon>Spermatophyta</taxon>
        <taxon>Magnoliopsida</taxon>
        <taxon>eudicotyledons</taxon>
        <taxon>Gunneridae</taxon>
        <taxon>Pentapetalae</taxon>
        <taxon>rosids</taxon>
        <taxon>malvids</taxon>
        <taxon>Myrtales</taxon>
        <taxon>Melastomataceae</taxon>
        <taxon>Melastomatoideae</taxon>
        <taxon>Melastomateae</taxon>
        <taxon>Melastoma</taxon>
    </lineage>
</organism>
<accession>A0ACB9S631</accession>
<protein>
    <submittedName>
        <fullName evidence="1">Uncharacterized protein</fullName>
    </submittedName>
</protein>